<evidence type="ECO:0000313" key="1">
    <source>
        <dbReference type="EMBL" id="CDW40086.1"/>
    </source>
</evidence>
<name>A0A0K2UQR7_LEPSM</name>
<reference evidence="1" key="1">
    <citation type="submission" date="2014-05" db="EMBL/GenBank/DDBJ databases">
        <authorList>
            <person name="Chronopoulou M."/>
        </authorList>
    </citation>
    <scope>NUCLEOTIDE SEQUENCE</scope>
    <source>
        <tissue evidence="1">Whole organism</tissue>
    </source>
</reference>
<protein>
    <submittedName>
        <fullName evidence="1">Putative LOC100637207 [Amphimedon queenslandica]</fullName>
    </submittedName>
</protein>
<organism evidence="1">
    <name type="scientific">Lepeophtheirus salmonis</name>
    <name type="common">Salmon louse</name>
    <name type="synonym">Caligus salmonis</name>
    <dbReference type="NCBI Taxonomy" id="72036"/>
    <lineage>
        <taxon>Eukaryota</taxon>
        <taxon>Metazoa</taxon>
        <taxon>Ecdysozoa</taxon>
        <taxon>Arthropoda</taxon>
        <taxon>Crustacea</taxon>
        <taxon>Multicrustacea</taxon>
        <taxon>Hexanauplia</taxon>
        <taxon>Copepoda</taxon>
        <taxon>Siphonostomatoida</taxon>
        <taxon>Caligidae</taxon>
        <taxon>Lepeophtheirus</taxon>
    </lineage>
</organism>
<dbReference type="EMBL" id="HACA01022725">
    <property type="protein sequence ID" value="CDW40086.1"/>
    <property type="molecule type" value="Transcribed_RNA"/>
</dbReference>
<proteinExistence type="predicted"/>
<dbReference type="AlphaFoldDB" id="A0A0K2UQR7"/>
<accession>A0A0K2UQR7</accession>
<sequence length="99" mass="11468">MADRSIMVQDLFANQNVKVNTLTPIRGINQLPGATVIMKEKWCRKEYMLRGSLDWPRPIKSFKGNSKAIKLPWQDGCVFHCISKFMKLIFMLKVHRGES</sequence>